<dbReference type="EMBL" id="JARJCM010000283">
    <property type="protein sequence ID" value="KAJ7019795.1"/>
    <property type="molecule type" value="Genomic_DNA"/>
</dbReference>
<sequence length="335" mass="37721">MTTFNSDAIPLTIEFDADENPFLLRVHRKDGHGELSSLGFFASTHSTIPYNAPGSAHYPGSSGRELERRASAHVTQWKNRTWDQPSCFISLARSIPYVLFESRRRDLLHPANQPRISVIDGAKLVARSDAWLATDLVGHIPRDPVFFAQRADEVLAYSWIHRDAVVATVPVDKFFDCLPPWCGQVKADIRGDRLWSTADVANALETLARQHCNTAAAEEELLEHSVQQSIEILRRENLASSMEGFDENRHAGAIDKIAGLASIFCWWPKWIVGDDDAEYPALLEAVRNRVVQKLRWEKFGAEMTSMIQTSVLASAIRSRVTSHRMRTTTPYARPN</sequence>
<feature type="domain" description="DUF7587" evidence="1">
    <location>
        <begin position="20"/>
        <end position="173"/>
    </location>
</feature>
<evidence type="ECO:0000313" key="2">
    <source>
        <dbReference type="EMBL" id="KAJ7019795.1"/>
    </source>
</evidence>
<dbReference type="InterPro" id="IPR056009">
    <property type="entry name" value="DUF7587"/>
</dbReference>
<dbReference type="AlphaFoldDB" id="A0AAD6S4H5"/>
<name>A0AAD6S4H5_9AGAR</name>
<proteinExistence type="predicted"/>
<evidence type="ECO:0000313" key="3">
    <source>
        <dbReference type="Proteomes" id="UP001218188"/>
    </source>
</evidence>
<dbReference type="Pfam" id="PF24494">
    <property type="entry name" value="DUF7587"/>
    <property type="match status" value="1"/>
</dbReference>
<comment type="caution">
    <text evidence="2">The sequence shown here is derived from an EMBL/GenBank/DDBJ whole genome shotgun (WGS) entry which is preliminary data.</text>
</comment>
<organism evidence="2 3">
    <name type="scientific">Mycena alexandri</name>
    <dbReference type="NCBI Taxonomy" id="1745969"/>
    <lineage>
        <taxon>Eukaryota</taxon>
        <taxon>Fungi</taxon>
        <taxon>Dikarya</taxon>
        <taxon>Basidiomycota</taxon>
        <taxon>Agaricomycotina</taxon>
        <taxon>Agaricomycetes</taxon>
        <taxon>Agaricomycetidae</taxon>
        <taxon>Agaricales</taxon>
        <taxon>Marasmiineae</taxon>
        <taxon>Mycenaceae</taxon>
        <taxon>Mycena</taxon>
    </lineage>
</organism>
<keyword evidence="3" id="KW-1185">Reference proteome</keyword>
<gene>
    <name evidence="2" type="ORF">C8F04DRAFT_1146698</name>
</gene>
<protein>
    <recommendedName>
        <fullName evidence="1">DUF7587 domain-containing protein</fullName>
    </recommendedName>
</protein>
<accession>A0AAD6S4H5</accession>
<evidence type="ECO:0000259" key="1">
    <source>
        <dbReference type="Pfam" id="PF24494"/>
    </source>
</evidence>
<reference evidence="2" key="1">
    <citation type="submission" date="2023-03" db="EMBL/GenBank/DDBJ databases">
        <title>Massive genome expansion in bonnet fungi (Mycena s.s.) driven by repeated elements and novel gene families across ecological guilds.</title>
        <authorList>
            <consortium name="Lawrence Berkeley National Laboratory"/>
            <person name="Harder C.B."/>
            <person name="Miyauchi S."/>
            <person name="Viragh M."/>
            <person name="Kuo A."/>
            <person name="Thoen E."/>
            <person name="Andreopoulos B."/>
            <person name="Lu D."/>
            <person name="Skrede I."/>
            <person name="Drula E."/>
            <person name="Henrissat B."/>
            <person name="Morin E."/>
            <person name="Kohler A."/>
            <person name="Barry K."/>
            <person name="LaButti K."/>
            <person name="Morin E."/>
            <person name="Salamov A."/>
            <person name="Lipzen A."/>
            <person name="Mereny Z."/>
            <person name="Hegedus B."/>
            <person name="Baldrian P."/>
            <person name="Stursova M."/>
            <person name="Weitz H."/>
            <person name="Taylor A."/>
            <person name="Grigoriev I.V."/>
            <person name="Nagy L.G."/>
            <person name="Martin F."/>
            <person name="Kauserud H."/>
        </authorList>
    </citation>
    <scope>NUCLEOTIDE SEQUENCE</scope>
    <source>
        <strain evidence="2">CBHHK200</strain>
    </source>
</reference>
<dbReference type="Proteomes" id="UP001218188">
    <property type="component" value="Unassembled WGS sequence"/>
</dbReference>